<sequence>MNWKKWSLLLTLVLAMSVFLAACGGDDNEGGEETEADPDTEETEGTDDGETEEAGDSELAEEQVLNVNIKSEPPSLHPGKASDTTSSAVLDQVFEGLTRINQDGEVEPAMAEEWEMSEDQATYTFTIREGATWTNGDPVTAQDFEYAWKWVLDPASPDTDYAYQLYSIKGAEAAKNEEGSLDDVGVTAEDDKTLVVELEQPTPYFLDLVAFHTYYPVNQSVVEGNDDWAQEVTENYVTNGPFTLESWSHKDQIVLQKNADYWDAETVQLETINMFMIDDENTALTMYDNGELDWAGSPTDSLPLSAIPSRKADGTLNISSLAGVYYYAYNVEEAPFDNPNIRKAFAMAINRQGIVDNITQGEQQPAMALVPPSIFEENNEGYFGDNDVETAKELLAQGLEEEGLDELPTVNLSYNTSEAHAAIAQAVQDMWKQNLDVDVELNNEEWNVYLDTMGEGNFQVGRMGWLADFNDAINFLEIFNTVGGNNYTNWEDEGYQALLKESRTETDADAREEILREAEAIFMDAMPIAPIYFYTNVWLSDEKVKNVEVSPMGGIQYKWGYIAAE</sequence>
<feature type="signal peptide" evidence="2">
    <location>
        <begin position="1"/>
        <end position="21"/>
    </location>
</feature>
<dbReference type="Gene3D" id="3.10.105.10">
    <property type="entry name" value="Dipeptide-binding Protein, Domain 3"/>
    <property type="match status" value="1"/>
</dbReference>
<name>A0ABW3LF63_9BACI</name>
<dbReference type="CDD" id="cd08504">
    <property type="entry name" value="PBP2_OppA"/>
    <property type="match status" value="1"/>
</dbReference>
<dbReference type="InterPro" id="IPR030678">
    <property type="entry name" value="Peptide/Ni-bd"/>
</dbReference>
<evidence type="ECO:0000256" key="2">
    <source>
        <dbReference type="SAM" id="SignalP"/>
    </source>
</evidence>
<dbReference type="Proteomes" id="UP001597040">
    <property type="component" value="Unassembled WGS sequence"/>
</dbReference>
<proteinExistence type="predicted"/>
<dbReference type="EMBL" id="JBHTKJ010000001">
    <property type="protein sequence ID" value="MFD1036992.1"/>
    <property type="molecule type" value="Genomic_DNA"/>
</dbReference>
<dbReference type="InterPro" id="IPR039424">
    <property type="entry name" value="SBP_5"/>
</dbReference>
<dbReference type="Pfam" id="PF00496">
    <property type="entry name" value="SBP_bac_5"/>
    <property type="match status" value="1"/>
</dbReference>
<gene>
    <name evidence="4" type="ORF">ACFQ3N_00935</name>
</gene>
<keyword evidence="2" id="KW-0732">Signal</keyword>
<evidence type="ECO:0000313" key="4">
    <source>
        <dbReference type="EMBL" id="MFD1036992.1"/>
    </source>
</evidence>
<dbReference type="InterPro" id="IPR000914">
    <property type="entry name" value="SBP_5_dom"/>
</dbReference>
<dbReference type="RefSeq" id="WP_390358669.1">
    <property type="nucleotide sequence ID" value="NZ_JBHTKJ010000001.1"/>
</dbReference>
<feature type="region of interest" description="Disordered" evidence="1">
    <location>
        <begin position="25"/>
        <end position="58"/>
    </location>
</feature>
<dbReference type="PANTHER" id="PTHR30290:SF79">
    <property type="entry name" value="DIPEPTIDE-BINDING PROTEIN DPPE"/>
    <property type="match status" value="1"/>
</dbReference>
<accession>A0ABW3LF63</accession>
<organism evidence="4 5">
    <name type="scientific">Virgibacillus byunsanensis</name>
    <dbReference type="NCBI Taxonomy" id="570945"/>
    <lineage>
        <taxon>Bacteria</taxon>
        <taxon>Bacillati</taxon>
        <taxon>Bacillota</taxon>
        <taxon>Bacilli</taxon>
        <taxon>Bacillales</taxon>
        <taxon>Bacillaceae</taxon>
        <taxon>Virgibacillus</taxon>
    </lineage>
</organism>
<keyword evidence="5" id="KW-1185">Reference proteome</keyword>
<protein>
    <submittedName>
        <fullName evidence="4">Peptide ABC transporter substrate-binding protein</fullName>
    </submittedName>
</protein>
<dbReference type="Gene3D" id="3.40.190.10">
    <property type="entry name" value="Periplasmic binding protein-like II"/>
    <property type="match status" value="1"/>
</dbReference>
<evidence type="ECO:0000313" key="5">
    <source>
        <dbReference type="Proteomes" id="UP001597040"/>
    </source>
</evidence>
<dbReference type="PANTHER" id="PTHR30290">
    <property type="entry name" value="PERIPLASMIC BINDING COMPONENT OF ABC TRANSPORTER"/>
    <property type="match status" value="1"/>
</dbReference>
<dbReference type="Gene3D" id="3.90.76.10">
    <property type="entry name" value="Dipeptide-binding Protein, Domain 1"/>
    <property type="match status" value="1"/>
</dbReference>
<feature type="compositionally biased region" description="Acidic residues" evidence="1">
    <location>
        <begin position="26"/>
        <end position="58"/>
    </location>
</feature>
<feature type="domain" description="Solute-binding protein family 5" evidence="3">
    <location>
        <begin position="105"/>
        <end position="486"/>
    </location>
</feature>
<dbReference type="PIRSF" id="PIRSF002741">
    <property type="entry name" value="MppA"/>
    <property type="match status" value="1"/>
</dbReference>
<reference evidence="5" key="1">
    <citation type="journal article" date="2019" name="Int. J. Syst. Evol. Microbiol.">
        <title>The Global Catalogue of Microorganisms (GCM) 10K type strain sequencing project: providing services to taxonomists for standard genome sequencing and annotation.</title>
        <authorList>
            <consortium name="The Broad Institute Genomics Platform"/>
            <consortium name="The Broad Institute Genome Sequencing Center for Infectious Disease"/>
            <person name="Wu L."/>
            <person name="Ma J."/>
        </authorList>
    </citation>
    <scope>NUCLEOTIDE SEQUENCE [LARGE SCALE GENOMIC DNA]</scope>
    <source>
        <strain evidence="5">CCUG 56754</strain>
    </source>
</reference>
<dbReference type="PROSITE" id="PS51257">
    <property type="entry name" value="PROKAR_LIPOPROTEIN"/>
    <property type="match status" value="1"/>
</dbReference>
<evidence type="ECO:0000256" key="1">
    <source>
        <dbReference type="SAM" id="MobiDB-lite"/>
    </source>
</evidence>
<comment type="caution">
    <text evidence="4">The sequence shown here is derived from an EMBL/GenBank/DDBJ whole genome shotgun (WGS) entry which is preliminary data.</text>
</comment>
<evidence type="ECO:0000259" key="3">
    <source>
        <dbReference type="Pfam" id="PF00496"/>
    </source>
</evidence>
<feature type="chain" id="PRO_5045339541" evidence="2">
    <location>
        <begin position="22"/>
        <end position="565"/>
    </location>
</feature>
<dbReference type="SUPFAM" id="SSF53850">
    <property type="entry name" value="Periplasmic binding protein-like II"/>
    <property type="match status" value="1"/>
</dbReference>